<evidence type="ECO:0000256" key="1">
    <source>
        <dbReference type="ARBA" id="ARBA00022723"/>
    </source>
</evidence>
<dbReference type="RefSeq" id="XP_013904045.1">
    <property type="nucleotide sequence ID" value="XM_014048591.1"/>
</dbReference>
<evidence type="ECO:0000256" key="4">
    <source>
        <dbReference type="SAM" id="MobiDB-lite"/>
    </source>
</evidence>
<keyword evidence="2" id="KW-0863">Zinc-finger</keyword>
<dbReference type="Pfam" id="PF22908">
    <property type="entry name" value="PHD_NSD"/>
    <property type="match status" value="1"/>
</dbReference>
<feature type="compositionally biased region" description="Basic residues" evidence="4">
    <location>
        <begin position="39"/>
        <end position="48"/>
    </location>
</feature>
<organism evidence="6 7">
    <name type="scientific">Monoraphidium neglectum</name>
    <dbReference type="NCBI Taxonomy" id="145388"/>
    <lineage>
        <taxon>Eukaryota</taxon>
        <taxon>Viridiplantae</taxon>
        <taxon>Chlorophyta</taxon>
        <taxon>core chlorophytes</taxon>
        <taxon>Chlorophyceae</taxon>
        <taxon>CS clade</taxon>
        <taxon>Sphaeropleales</taxon>
        <taxon>Selenastraceae</taxon>
        <taxon>Monoraphidium</taxon>
    </lineage>
</organism>
<evidence type="ECO:0000256" key="3">
    <source>
        <dbReference type="ARBA" id="ARBA00022833"/>
    </source>
</evidence>
<evidence type="ECO:0000313" key="7">
    <source>
        <dbReference type="Proteomes" id="UP000054498"/>
    </source>
</evidence>
<reference evidence="6 7" key="1">
    <citation type="journal article" date="2013" name="BMC Genomics">
        <title>Reconstruction of the lipid metabolism for the microalga Monoraphidium neglectum from its genome sequence reveals characteristics suitable for biofuel production.</title>
        <authorList>
            <person name="Bogen C."/>
            <person name="Al-Dilaimi A."/>
            <person name="Albersmeier A."/>
            <person name="Wichmann J."/>
            <person name="Grundmann M."/>
            <person name="Rupp O."/>
            <person name="Lauersen K.J."/>
            <person name="Blifernez-Klassen O."/>
            <person name="Kalinowski J."/>
            <person name="Goesmann A."/>
            <person name="Mussgnug J.H."/>
            <person name="Kruse O."/>
        </authorList>
    </citation>
    <scope>NUCLEOTIDE SEQUENCE [LARGE SCALE GENOMIC DNA]</scope>
    <source>
        <strain evidence="6 7">SAG 48.87</strain>
    </source>
</reference>
<dbReference type="Proteomes" id="UP000054498">
    <property type="component" value="Unassembled WGS sequence"/>
</dbReference>
<protein>
    <recommendedName>
        <fullName evidence="5">Zinc finger PHD-type domain-containing protein</fullName>
    </recommendedName>
</protein>
<proteinExistence type="predicted"/>
<dbReference type="InterPro" id="IPR055198">
    <property type="entry name" value="NSD_PHD"/>
</dbReference>
<feature type="compositionally biased region" description="Basic residues" evidence="4">
    <location>
        <begin position="196"/>
        <end position="206"/>
    </location>
</feature>
<evidence type="ECO:0000259" key="5">
    <source>
        <dbReference type="SMART" id="SM00249"/>
    </source>
</evidence>
<keyword evidence="1" id="KW-0479">Metal-binding</keyword>
<gene>
    <name evidence="6" type="ORF">MNEG_2926</name>
</gene>
<evidence type="ECO:0000313" key="6">
    <source>
        <dbReference type="EMBL" id="KIZ05026.1"/>
    </source>
</evidence>
<dbReference type="GeneID" id="25735804"/>
<sequence length="226" mass="24166">MRSGSAELLQSAAVAEAPALPQHLMRGASNPARGAGPSKKYKPPKKRVKGVTEESYRVRWLKKLPRKDMTSWLSDICSSCERAGNEALVLCVGGAARCAAADGDAEPWFCPECHSGRMRCFVCGGFGTNPKDLKMRKCSSGGCGRFYHLKCAALLPLSNMGAGGSFFRCPQHYCAACAKRCARATTGPRLRTAACRRAHAGPRPRGSRAAPRASWTAVPRPADAPT</sequence>
<dbReference type="PANTHER" id="PTHR46235:SF3">
    <property type="entry name" value="PHD FINGER-CONTAINING PROTEIN DDB_G0268158"/>
    <property type="match status" value="1"/>
</dbReference>
<dbReference type="InterPro" id="IPR001965">
    <property type="entry name" value="Znf_PHD"/>
</dbReference>
<keyword evidence="3" id="KW-0862">Zinc</keyword>
<dbReference type="InterPro" id="IPR013083">
    <property type="entry name" value="Znf_RING/FYVE/PHD"/>
</dbReference>
<feature type="domain" description="Zinc finger PHD-type" evidence="5">
    <location>
        <begin position="119"/>
        <end position="173"/>
    </location>
</feature>
<keyword evidence="7" id="KW-1185">Reference proteome</keyword>
<name>A0A0D2NJH1_9CHLO</name>
<dbReference type="GO" id="GO:0008270">
    <property type="term" value="F:zinc ion binding"/>
    <property type="evidence" value="ECO:0007669"/>
    <property type="project" value="UniProtKB-KW"/>
</dbReference>
<dbReference type="PANTHER" id="PTHR46235">
    <property type="entry name" value="PHD FINGER-CONTAINING PROTEIN DDB_G0268158"/>
    <property type="match status" value="1"/>
</dbReference>
<dbReference type="STRING" id="145388.A0A0D2NJH1"/>
<dbReference type="SMART" id="SM00249">
    <property type="entry name" value="PHD"/>
    <property type="match status" value="1"/>
</dbReference>
<feature type="region of interest" description="Disordered" evidence="4">
    <location>
        <begin position="196"/>
        <end position="226"/>
    </location>
</feature>
<dbReference type="OrthoDB" id="549397at2759"/>
<dbReference type="KEGG" id="mng:MNEG_2926"/>
<dbReference type="AlphaFoldDB" id="A0A0D2NJH1"/>
<dbReference type="EMBL" id="KK100568">
    <property type="protein sequence ID" value="KIZ05026.1"/>
    <property type="molecule type" value="Genomic_DNA"/>
</dbReference>
<feature type="region of interest" description="Disordered" evidence="4">
    <location>
        <begin position="20"/>
        <end position="48"/>
    </location>
</feature>
<evidence type="ECO:0000256" key="2">
    <source>
        <dbReference type="ARBA" id="ARBA00022771"/>
    </source>
</evidence>
<dbReference type="Gene3D" id="3.30.40.10">
    <property type="entry name" value="Zinc/RING finger domain, C3HC4 (zinc finger)"/>
    <property type="match status" value="1"/>
</dbReference>
<accession>A0A0D2NJH1</accession>
<dbReference type="CDD" id="cd15565">
    <property type="entry name" value="PHD2_NSD"/>
    <property type="match status" value="1"/>
</dbReference>